<dbReference type="GO" id="GO:0031179">
    <property type="term" value="P:peptide modification"/>
    <property type="evidence" value="ECO:0007669"/>
    <property type="project" value="InterPro"/>
</dbReference>
<reference evidence="4" key="1">
    <citation type="submission" date="2020-06" db="EMBL/GenBank/DDBJ databases">
        <authorList>
            <consortium name="Plant Systems Biology data submission"/>
        </authorList>
    </citation>
    <scope>NUCLEOTIDE SEQUENCE</scope>
    <source>
        <strain evidence="4">D6</strain>
    </source>
</reference>
<accession>A0A9N8HV40</accession>
<protein>
    <submittedName>
        <fullName evidence="4">LanC-like protein 3 homolog</fullName>
    </submittedName>
</protein>
<dbReference type="PRINTS" id="PR01950">
    <property type="entry name" value="LANCSUPER"/>
</dbReference>
<evidence type="ECO:0000256" key="3">
    <source>
        <dbReference type="SAM" id="Phobius"/>
    </source>
</evidence>
<dbReference type="AlphaFoldDB" id="A0A9N8HV40"/>
<dbReference type="Pfam" id="PF05147">
    <property type="entry name" value="LANC_like"/>
    <property type="match status" value="1"/>
</dbReference>
<sequence>MSATSPSQQALFSALPNIIDTPTNKTDCPRCRLLPVPEGQRYLPNPYEQDYISLTFSAQEANELAEPILAELDDCYQNRFLTSSDNQQMTNKSVYTGLGGIAYAYLRLARQCSGRDSTRSDYLHYLRRARDLAVTSLEDDKFQSRHWGISVSFYIGAPGCFAIACVAASLLGEKTLACMLWKQLLQFEDCAIHNGEVDELLFGKAGYIYSLLFVQSWLEKEESKCFNPIHPRGLNGVLQRVARALIDSGRKQSRRHGHERDGWPLMYSFQESLHLGAAHGLVGVLKMLYLCWGLLDVESRQLVRKTLARLLQSRFPSGNLPHIVGSTTDKLVHWCHGSPGLPALLKVAIAADVEHNDMLRLAALQAGEHIWRYGVLLKGNGLCHGIAGNGYAFLSLYQLTGDRVHLQKAKAFAKLLANQQVQSAVSQQPDKQRKVVGTPNSPQSLMEGSAGVLCFLLDLTKPEAAAFPGWEL</sequence>
<evidence type="ECO:0000313" key="5">
    <source>
        <dbReference type="Proteomes" id="UP001153069"/>
    </source>
</evidence>
<dbReference type="Proteomes" id="UP001153069">
    <property type="component" value="Unassembled WGS sequence"/>
</dbReference>
<keyword evidence="5" id="KW-1185">Reference proteome</keyword>
<keyword evidence="3" id="KW-0472">Membrane</keyword>
<evidence type="ECO:0000256" key="2">
    <source>
        <dbReference type="PIRSR" id="PIRSR607822-1"/>
    </source>
</evidence>
<dbReference type="InterPro" id="IPR020464">
    <property type="entry name" value="LanC-like_prot_euk"/>
</dbReference>
<dbReference type="SMART" id="SM01260">
    <property type="entry name" value="LANC_like"/>
    <property type="match status" value="1"/>
</dbReference>
<gene>
    <name evidence="4" type="ORF">SEMRO_1460_G274630.1</name>
</gene>
<dbReference type="GO" id="GO:0005975">
    <property type="term" value="P:carbohydrate metabolic process"/>
    <property type="evidence" value="ECO:0007669"/>
    <property type="project" value="InterPro"/>
</dbReference>
<dbReference type="Gene3D" id="1.50.10.10">
    <property type="match status" value="1"/>
</dbReference>
<evidence type="ECO:0000313" key="4">
    <source>
        <dbReference type="EMBL" id="CAB9523828.1"/>
    </source>
</evidence>
<dbReference type="CDD" id="cd04794">
    <property type="entry name" value="euk_LANCL"/>
    <property type="match status" value="1"/>
</dbReference>
<dbReference type="GO" id="GO:0005886">
    <property type="term" value="C:plasma membrane"/>
    <property type="evidence" value="ECO:0007669"/>
    <property type="project" value="TreeGrafter"/>
</dbReference>
<dbReference type="PANTHER" id="PTHR12736">
    <property type="entry name" value="LANC-LIKE PROTEIN"/>
    <property type="match status" value="1"/>
</dbReference>
<feature type="transmembrane region" description="Helical" evidence="3">
    <location>
        <begin position="151"/>
        <end position="171"/>
    </location>
</feature>
<feature type="binding site" evidence="2">
    <location>
        <position position="335"/>
    </location>
    <ligand>
        <name>Zn(2+)</name>
        <dbReference type="ChEBI" id="CHEBI:29105"/>
    </ligand>
</feature>
<keyword evidence="2" id="KW-0862">Zinc</keyword>
<keyword evidence="2" id="KW-0479">Metal-binding</keyword>
<keyword evidence="3" id="KW-0812">Transmembrane</keyword>
<comment type="caution">
    <text evidence="4">The sequence shown here is derived from an EMBL/GenBank/DDBJ whole genome shotgun (WGS) entry which is preliminary data.</text>
</comment>
<keyword evidence="3" id="KW-1133">Transmembrane helix</keyword>
<dbReference type="InterPro" id="IPR007822">
    <property type="entry name" value="LANC-like"/>
</dbReference>
<dbReference type="SUPFAM" id="SSF158745">
    <property type="entry name" value="LanC-like"/>
    <property type="match status" value="1"/>
</dbReference>
<evidence type="ECO:0000256" key="1">
    <source>
        <dbReference type="ARBA" id="ARBA00007179"/>
    </source>
</evidence>
<dbReference type="EMBL" id="CAICTM010001458">
    <property type="protein sequence ID" value="CAB9523828.1"/>
    <property type="molecule type" value="Genomic_DNA"/>
</dbReference>
<dbReference type="InterPro" id="IPR012341">
    <property type="entry name" value="6hp_glycosidase-like_sf"/>
</dbReference>
<dbReference type="PRINTS" id="PR01951">
    <property type="entry name" value="LANCEUKARYTE"/>
</dbReference>
<feature type="binding site" evidence="2">
    <location>
        <position position="384"/>
    </location>
    <ligand>
        <name>Zn(2+)</name>
        <dbReference type="ChEBI" id="CHEBI:29105"/>
    </ligand>
</feature>
<feature type="binding site" evidence="2">
    <location>
        <position position="383"/>
    </location>
    <ligand>
        <name>Zn(2+)</name>
        <dbReference type="ChEBI" id="CHEBI:29105"/>
    </ligand>
</feature>
<organism evidence="4 5">
    <name type="scientific">Seminavis robusta</name>
    <dbReference type="NCBI Taxonomy" id="568900"/>
    <lineage>
        <taxon>Eukaryota</taxon>
        <taxon>Sar</taxon>
        <taxon>Stramenopiles</taxon>
        <taxon>Ochrophyta</taxon>
        <taxon>Bacillariophyta</taxon>
        <taxon>Bacillariophyceae</taxon>
        <taxon>Bacillariophycidae</taxon>
        <taxon>Naviculales</taxon>
        <taxon>Naviculaceae</taxon>
        <taxon>Seminavis</taxon>
    </lineage>
</organism>
<dbReference type="PANTHER" id="PTHR12736:SF7">
    <property type="entry name" value="LANC-LIKE PROTEIN 3"/>
    <property type="match status" value="1"/>
</dbReference>
<comment type="similarity">
    <text evidence="1">Belongs to the LanC-like protein family.</text>
</comment>
<name>A0A9N8HV40_9STRA</name>
<dbReference type="OrthoDB" id="47631at2759"/>
<proteinExistence type="inferred from homology"/>
<dbReference type="GO" id="GO:0046872">
    <property type="term" value="F:metal ion binding"/>
    <property type="evidence" value="ECO:0007669"/>
    <property type="project" value="UniProtKB-KW"/>
</dbReference>